<organism evidence="1 2">
    <name type="scientific">Mycolicibacterium sediminis</name>
    <dbReference type="NCBI Taxonomy" id="1286180"/>
    <lineage>
        <taxon>Bacteria</taxon>
        <taxon>Bacillati</taxon>
        <taxon>Actinomycetota</taxon>
        <taxon>Actinomycetes</taxon>
        <taxon>Mycobacteriales</taxon>
        <taxon>Mycobacteriaceae</taxon>
        <taxon>Mycolicibacterium</taxon>
    </lineage>
</organism>
<proteinExistence type="predicted"/>
<sequence length="76" mass="8443">MKTLLAFLYDELEFLYLNPRYTITDSSTDGNATVRITGPAVSFWLGNDRGQISYAVGRSCGQMSALEGASADRRFR</sequence>
<reference evidence="1 2" key="1">
    <citation type="journal article" date="2019" name="Emerg. Microbes Infect.">
        <title>Comprehensive subspecies identification of 175 nontuberculous mycobacteria species based on 7547 genomic profiles.</title>
        <authorList>
            <person name="Matsumoto Y."/>
            <person name="Kinjo T."/>
            <person name="Motooka D."/>
            <person name="Nabeya D."/>
            <person name="Jung N."/>
            <person name="Uechi K."/>
            <person name="Horii T."/>
            <person name="Iida T."/>
            <person name="Fujita J."/>
            <person name="Nakamura S."/>
        </authorList>
    </citation>
    <scope>NUCLEOTIDE SEQUENCE [LARGE SCALE GENOMIC DNA]</scope>
    <source>
        <strain evidence="1 2">JCM 17899</strain>
    </source>
</reference>
<dbReference type="RefSeq" id="WP_163797545.1">
    <property type="nucleotide sequence ID" value="NZ_AP022588.1"/>
</dbReference>
<accession>A0A7I7QRT4</accession>
<dbReference type="AlphaFoldDB" id="A0A7I7QRT4"/>
<evidence type="ECO:0000313" key="1">
    <source>
        <dbReference type="EMBL" id="BBY28667.1"/>
    </source>
</evidence>
<gene>
    <name evidence="1" type="ORF">MSEDJ_27630</name>
</gene>
<dbReference type="KEGG" id="msei:MSEDJ_27630"/>
<evidence type="ECO:0000313" key="2">
    <source>
        <dbReference type="Proteomes" id="UP000467193"/>
    </source>
</evidence>
<dbReference type="EMBL" id="AP022588">
    <property type="protein sequence ID" value="BBY28667.1"/>
    <property type="molecule type" value="Genomic_DNA"/>
</dbReference>
<dbReference type="Proteomes" id="UP000467193">
    <property type="component" value="Chromosome"/>
</dbReference>
<protein>
    <submittedName>
        <fullName evidence="1">Uncharacterized protein</fullName>
    </submittedName>
</protein>
<name>A0A7I7QRT4_9MYCO</name>
<keyword evidence="2" id="KW-1185">Reference proteome</keyword>